<dbReference type="InterPro" id="IPR035906">
    <property type="entry name" value="MetI-like_sf"/>
</dbReference>
<evidence type="ECO:0000313" key="10">
    <source>
        <dbReference type="Proteomes" id="UP000517712"/>
    </source>
</evidence>
<feature type="domain" description="ABC transmembrane type-1" evidence="8">
    <location>
        <begin position="101"/>
        <end position="285"/>
    </location>
</feature>
<keyword evidence="6 7" id="KW-0472">Membrane</keyword>
<dbReference type="PROSITE" id="PS50928">
    <property type="entry name" value="ABC_TM1"/>
    <property type="match status" value="1"/>
</dbReference>
<gene>
    <name evidence="9" type="ORF">HD600_001084</name>
</gene>
<proteinExistence type="inferred from homology"/>
<feature type="transmembrane region" description="Helical" evidence="7">
    <location>
        <begin position="263"/>
        <end position="284"/>
    </location>
</feature>
<evidence type="ECO:0000313" key="9">
    <source>
        <dbReference type="EMBL" id="MBB5742587.1"/>
    </source>
</evidence>
<feature type="transmembrane region" description="Helical" evidence="7">
    <location>
        <begin position="105"/>
        <end position="127"/>
    </location>
</feature>
<evidence type="ECO:0000256" key="5">
    <source>
        <dbReference type="ARBA" id="ARBA00022989"/>
    </source>
</evidence>
<dbReference type="AlphaFoldDB" id="A0A7W9FAX5"/>
<dbReference type="PANTHER" id="PTHR30151:SF0">
    <property type="entry name" value="ABC TRANSPORTER PERMEASE PROTEIN MJ0413-RELATED"/>
    <property type="match status" value="1"/>
</dbReference>
<dbReference type="Gene3D" id="1.10.3720.10">
    <property type="entry name" value="MetI-like"/>
    <property type="match status" value="1"/>
</dbReference>
<comment type="caution">
    <text evidence="9">The sequence shown here is derived from an EMBL/GenBank/DDBJ whole genome shotgun (WGS) entry which is preliminary data.</text>
</comment>
<dbReference type="GO" id="GO:0005886">
    <property type="term" value="C:plasma membrane"/>
    <property type="evidence" value="ECO:0007669"/>
    <property type="project" value="UniProtKB-SubCell"/>
</dbReference>
<feature type="transmembrane region" description="Helical" evidence="7">
    <location>
        <begin position="139"/>
        <end position="161"/>
    </location>
</feature>
<protein>
    <submittedName>
        <fullName evidence="9">NitT/TauT family transport system permease protein</fullName>
    </submittedName>
</protein>
<dbReference type="SUPFAM" id="SSF161098">
    <property type="entry name" value="MetI-like"/>
    <property type="match status" value="1"/>
</dbReference>
<dbReference type="RefSeq" id="WP_184282112.1">
    <property type="nucleotide sequence ID" value="NZ_BAAAPG010000001.1"/>
</dbReference>
<comment type="similarity">
    <text evidence="7">Belongs to the binding-protein-dependent transport system permease family.</text>
</comment>
<dbReference type="GO" id="GO:0055085">
    <property type="term" value="P:transmembrane transport"/>
    <property type="evidence" value="ECO:0007669"/>
    <property type="project" value="InterPro"/>
</dbReference>
<feature type="transmembrane region" description="Helical" evidence="7">
    <location>
        <begin position="230"/>
        <end position="251"/>
    </location>
</feature>
<organism evidence="9 10">
    <name type="scientific">Microbacterium ginsengiterrae</name>
    <dbReference type="NCBI Taxonomy" id="546115"/>
    <lineage>
        <taxon>Bacteria</taxon>
        <taxon>Bacillati</taxon>
        <taxon>Actinomycetota</taxon>
        <taxon>Actinomycetes</taxon>
        <taxon>Micrococcales</taxon>
        <taxon>Microbacteriaceae</taxon>
        <taxon>Microbacterium</taxon>
    </lineage>
</organism>
<evidence type="ECO:0000256" key="6">
    <source>
        <dbReference type="ARBA" id="ARBA00023136"/>
    </source>
</evidence>
<keyword evidence="2 7" id="KW-0813">Transport</keyword>
<dbReference type="Proteomes" id="UP000517712">
    <property type="component" value="Unassembled WGS sequence"/>
</dbReference>
<dbReference type="PANTHER" id="PTHR30151">
    <property type="entry name" value="ALKANE SULFONATE ABC TRANSPORTER-RELATED, MEMBRANE SUBUNIT"/>
    <property type="match status" value="1"/>
</dbReference>
<evidence type="ECO:0000256" key="4">
    <source>
        <dbReference type="ARBA" id="ARBA00022692"/>
    </source>
</evidence>
<dbReference type="InterPro" id="IPR000515">
    <property type="entry name" value="MetI-like"/>
</dbReference>
<dbReference type="EMBL" id="JACHMU010000001">
    <property type="protein sequence ID" value="MBB5742587.1"/>
    <property type="molecule type" value="Genomic_DNA"/>
</dbReference>
<dbReference type="Pfam" id="PF00528">
    <property type="entry name" value="BPD_transp_1"/>
    <property type="match status" value="1"/>
</dbReference>
<evidence type="ECO:0000256" key="7">
    <source>
        <dbReference type="RuleBase" id="RU363032"/>
    </source>
</evidence>
<keyword evidence="5 7" id="KW-1133">Transmembrane helix</keyword>
<feature type="transmembrane region" description="Helical" evidence="7">
    <location>
        <begin position="43"/>
        <end position="61"/>
    </location>
</feature>
<keyword evidence="10" id="KW-1185">Reference proteome</keyword>
<accession>A0A7W9FAX5</accession>
<comment type="subcellular location">
    <subcellularLocation>
        <location evidence="1 7">Cell membrane</location>
        <topology evidence="1 7">Multi-pass membrane protein</topology>
    </subcellularLocation>
</comment>
<name>A0A7W9FAX5_9MICO</name>
<evidence type="ECO:0000259" key="8">
    <source>
        <dbReference type="PROSITE" id="PS50928"/>
    </source>
</evidence>
<keyword evidence="4 7" id="KW-0812">Transmembrane</keyword>
<feature type="transmembrane region" description="Helical" evidence="7">
    <location>
        <begin position="167"/>
        <end position="186"/>
    </location>
</feature>
<reference evidence="9 10" key="1">
    <citation type="submission" date="2020-08" db="EMBL/GenBank/DDBJ databases">
        <title>Sequencing the genomes of 1000 actinobacteria strains.</title>
        <authorList>
            <person name="Klenk H.-P."/>
        </authorList>
    </citation>
    <scope>NUCLEOTIDE SEQUENCE [LARGE SCALE GENOMIC DNA]</scope>
    <source>
        <strain evidence="9 10">DSM 24823</strain>
    </source>
</reference>
<sequence length="300" mass="31455">MNSVHSTVSAPGQPVGADLSTTTLLTTWRSADRRRKATARRRVAVNTALTVASFVGAAVLWDLLRVVGVLPVQFFPEALEIIGRLGEELAAGFSGKLLIATGQTALTWLLGFITAGILGVIIGLAVGNSAYASATLGPLLRFVRSTPAVAFVPAAILVAGIGLEAKLLIVVFAGIWPILLNTAAGVRHVPPQYRDVAKSVRLPNLEVARTVLLPTIAPSIVSGLRVSMSLTLAVTVGVDLLIGASGLGALINQYRGVGNITSAYAGILWAGLLGTVLNLILLAVERKVLFWSPEYRRKNA</sequence>
<keyword evidence="3" id="KW-1003">Cell membrane</keyword>
<evidence type="ECO:0000256" key="1">
    <source>
        <dbReference type="ARBA" id="ARBA00004651"/>
    </source>
</evidence>
<evidence type="ECO:0000256" key="2">
    <source>
        <dbReference type="ARBA" id="ARBA00022448"/>
    </source>
</evidence>
<evidence type="ECO:0000256" key="3">
    <source>
        <dbReference type="ARBA" id="ARBA00022475"/>
    </source>
</evidence>